<reference evidence="1" key="1">
    <citation type="journal article" date="2015" name="Nat. Genet.">
        <title>The pineapple genome and the evolution of CAM photosynthesis.</title>
        <authorList>
            <person name="Ming R."/>
            <person name="VanBuren R."/>
            <person name="Wai C.M."/>
            <person name="Tang H."/>
            <person name="Schatz M.C."/>
            <person name="Bowers J.E."/>
            <person name="Lyons E."/>
            <person name="Wang M.L."/>
            <person name="Chen J."/>
            <person name="Biggers E."/>
            <person name="Zhang J."/>
            <person name="Huang L."/>
            <person name="Zhang L."/>
            <person name="Miao W."/>
            <person name="Zhang J."/>
            <person name="Ye Z."/>
            <person name="Miao C."/>
            <person name="Lin Z."/>
            <person name="Wang H."/>
            <person name="Zhou H."/>
            <person name="Yim W.C."/>
            <person name="Priest H.D."/>
            <person name="Zheng C."/>
            <person name="Woodhouse M."/>
            <person name="Edger P.P."/>
            <person name="Guyot R."/>
            <person name="Guo H.B."/>
            <person name="Guo H."/>
            <person name="Zheng G."/>
            <person name="Singh R."/>
            <person name="Sharma A."/>
            <person name="Min X."/>
            <person name="Zheng Y."/>
            <person name="Lee H."/>
            <person name="Gurtowski J."/>
            <person name="Sedlazeck F.J."/>
            <person name="Harkess A."/>
            <person name="McKain M.R."/>
            <person name="Liao Z."/>
            <person name="Fang J."/>
            <person name="Liu J."/>
            <person name="Zhang X."/>
            <person name="Zhang Q."/>
            <person name="Hu W."/>
            <person name="Qin Y."/>
            <person name="Wang K."/>
            <person name="Chen L.Y."/>
            <person name="Shirley N."/>
            <person name="Lin Y.R."/>
            <person name="Liu L.Y."/>
            <person name="Hernandez A.G."/>
            <person name="Wright C.L."/>
            <person name="Bulone V."/>
            <person name="Tuskan G.A."/>
            <person name="Heath K."/>
            <person name="Zee F."/>
            <person name="Moore P.H."/>
            <person name="Sunkar R."/>
            <person name="Leebens-Mack J.H."/>
            <person name="Mockler T."/>
            <person name="Bennetzen J.L."/>
            <person name="Freeling M."/>
            <person name="Sankoff D."/>
            <person name="Paterson A.H."/>
            <person name="Zhu X."/>
            <person name="Yang X."/>
            <person name="Smith J.A."/>
            <person name="Cushman J.C."/>
            <person name="Paull R.E."/>
            <person name="Yu Q."/>
        </authorList>
    </citation>
    <scope>NUCLEOTIDE SEQUENCE [LARGE SCALE GENOMIC DNA]</scope>
    <source>
        <strain evidence="1">cv. F153</strain>
    </source>
</reference>
<dbReference type="GeneID" id="109723322"/>
<dbReference type="RefSeq" id="XP_020107243.1">
    <property type="nucleotide sequence ID" value="XM_020251654.1"/>
</dbReference>
<name>A0A6P5GMH4_ANACO</name>
<protein>
    <submittedName>
        <fullName evidence="2">UBP1-associated protein 2B-like</fullName>
    </submittedName>
</protein>
<accession>A0A6P5GMH4</accession>
<dbReference type="AlphaFoldDB" id="A0A6P5GMH4"/>
<evidence type="ECO:0000313" key="2">
    <source>
        <dbReference type="RefSeq" id="XP_020107243.1"/>
    </source>
</evidence>
<reference evidence="2" key="2">
    <citation type="submission" date="2025-08" db="UniProtKB">
        <authorList>
            <consortium name="RefSeq"/>
        </authorList>
    </citation>
    <scope>IDENTIFICATION</scope>
    <source>
        <tissue evidence="2">Leaf</tissue>
    </source>
</reference>
<keyword evidence="1" id="KW-1185">Reference proteome</keyword>
<sequence>MRRSSTPENLLEFICEPQQVLPFATAFSVLNPSTEPILCEPLHPTFAPLNPDPAEDVAAAHYAEGDSSSIRGLLLQPFSKSQLVDLLFSAAAIRPALLDRIRAVARRNPRHRKVFVDQLPPGTTPSALAAALRARFGPDSVEYALVAPGGLCAIVLFRRLCDARRALFSPVGEGLLGAGLFLPLDFLIPPAGRDRRAVVARFAGPRSPERLAELGALLARYGAVAEGPAWAGAWVSGTDWRRTPEPSAAYVVYEDAAAADAALVDNPKVVAGNLVLCERVLHITAAASAVVCRCRRCQ</sequence>
<dbReference type="Proteomes" id="UP000515123">
    <property type="component" value="Linkage group 17"/>
</dbReference>
<gene>
    <name evidence="2" type="primary">LOC109723322</name>
</gene>
<proteinExistence type="predicted"/>
<evidence type="ECO:0000313" key="1">
    <source>
        <dbReference type="Proteomes" id="UP000515123"/>
    </source>
</evidence>
<organism evidence="1 2">
    <name type="scientific">Ananas comosus</name>
    <name type="common">Pineapple</name>
    <name type="synonym">Ananas ananas</name>
    <dbReference type="NCBI Taxonomy" id="4615"/>
    <lineage>
        <taxon>Eukaryota</taxon>
        <taxon>Viridiplantae</taxon>
        <taxon>Streptophyta</taxon>
        <taxon>Embryophyta</taxon>
        <taxon>Tracheophyta</taxon>
        <taxon>Spermatophyta</taxon>
        <taxon>Magnoliopsida</taxon>
        <taxon>Liliopsida</taxon>
        <taxon>Poales</taxon>
        <taxon>Bromeliaceae</taxon>
        <taxon>Bromelioideae</taxon>
        <taxon>Ananas</taxon>
    </lineage>
</organism>